<evidence type="ECO:0000313" key="2">
    <source>
        <dbReference type="EMBL" id="SBS90517.1"/>
    </source>
</evidence>
<organism evidence="1 4">
    <name type="scientific">Plasmodium ovale curtisi</name>
    <dbReference type="NCBI Taxonomy" id="864141"/>
    <lineage>
        <taxon>Eukaryota</taxon>
        <taxon>Sar</taxon>
        <taxon>Alveolata</taxon>
        <taxon>Apicomplexa</taxon>
        <taxon>Aconoidasida</taxon>
        <taxon>Haemosporida</taxon>
        <taxon>Plasmodiidae</taxon>
        <taxon>Plasmodium</taxon>
        <taxon>Plasmodium (Plasmodium)</taxon>
    </lineage>
</organism>
<proteinExistence type="predicted"/>
<dbReference type="EMBL" id="FLQV01000342">
    <property type="protein sequence ID" value="SBS90517.1"/>
    <property type="molecule type" value="Genomic_DNA"/>
</dbReference>
<gene>
    <name evidence="2" type="ORF">POVCU1_018500</name>
    <name evidence="1" type="ORF">POVCU2_0020560</name>
</gene>
<dbReference type="Proteomes" id="UP000078546">
    <property type="component" value="Unassembled WGS sequence"/>
</dbReference>
<dbReference type="AlphaFoldDB" id="A0A1A8VS84"/>
<evidence type="ECO:0000313" key="4">
    <source>
        <dbReference type="Proteomes" id="UP000078560"/>
    </source>
</evidence>
<evidence type="ECO:0000313" key="1">
    <source>
        <dbReference type="EMBL" id="SBS83385.1"/>
    </source>
</evidence>
<reference evidence="1" key="2">
    <citation type="submission" date="2016-05" db="EMBL/GenBank/DDBJ databases">
        <authorList>
            <person name="Lavstsen T."/>
            <person name="Jespersen J.S."/>
        </authorList>
    </citation>
    <scope>NUCLEOTIDE SEQUENCE [LARGE SCALE GENOMIC DNA]</scope>
</reference>
<dbReference type="Proteomes" id="UP000078560">
    <property type="component" value="Unassembled WGS sequence"/>
</dbReference>
<evidence type="ECO:0000313" key="3">
    <source>
        <dbReference type="Proteomes" id="UP000078546"/>
    </source>
</evidence>
<sequence length="71" mass="8189">MKERKKNKAEAALYKCIKHNGIENSRGWGESIHTAQQLRYTRGECISNVYLLRHVYFLIDGHSSRCPHCAA</sequence>
<accession>A0A1A8VS84</accession>
<reference evidence="3 4" key="1">
    <citation type="submission" date="2016-05" db="EMBL/GenBank/DDBJ databases">
        <authorList>
            <person name="Naeem Raeece"/>
        </authorList>
    </citation>
    <scope>NUCLEOTIDE SEQUENCE [LARGE SCALE GENOMIC DNA]</scope>
</reference>
<name>A0A1A8VS84_PLAOA</name>
<protein>
    <submittedName>
        <fullName evidence="1">Uncharacterized protein</fullName>
    </submittedName>
</protein>
<dbReference type="EMBL" id="FLQU01000276">
    <property type="protein sequence ID" value="SBS83385.1"/>
    <property type="molecule type" value="Genomic_DNA"/>
</dbReference>